<dbReference type="Gene3D" id="3.10.105.10">
    <property type="entry name" value="Dipeptide-binding Protein, Domain 3"/>
    <property type="match status" value="1"/>
</dbReference>
<proteinExistence type="predicted"/>
<comment type="caution">
    <text evidence="4">The sequence shown here is derived from an EMBL/GenBank/DDBJ whole genome shotgun (WGS) entry which is preliminary data.</text>
</comment>
<dbReference type="PIRSF" id="PIRSF002741">
    <property type="entry name" value="MppA"/>
    <property type="match status" value="1"/>
</dbReference>
<dbReference type="PANTHER" id="PTHR30290:SF38">
    <property type="entry name" value="D,D-DIPEPTIDE-BINDING PERIPLASMIC PROTEIN DDPA-RELATED"/>
    <property type="match status" value="1"/>
</dbReference>
<feature type="domain" description="Solute-binding protein family 5" evidence="3">
    <location>
        <begin position="93"/>
        <end position="418"/>
    </location>
</feature>
<dbReference type="Pfam" id="PF00496">
    <property type="entry name" value="SBP_bac_5"/>
    <property type="match status" value="1"/>
</dbReference>
<evidence type="ECO:0000256" key="1">
    <source>
        <dbReference type="ARBA" id="ARBA00022729"/>
    </source>
</evidence>
<dbReference type="CDD" id="cd00995">
    <property type="entry name" value="PBP2_NikA_DppA_OppA_like"/>
    <property type="match status" value="1"/>
</dbReference>
<dbReference type="SUPFAM" id="SSF53850">
    <property type="entry name" value="Periplasmic binding protein-like II"/>
    <property type="match status" value="1"/>
</dbReference>
<dbReference type="InterPro" id="IPR030678">
    <property type="entry name" value="Peptide/Ni-bd"/>
</dbReference>
<evidence type="ECO:0000313" key="5">
    <source>
        <dbReference type="Proteomes" id="UP001361570"/>
    </source>
</evidence>
<accession>A0ABU8DYV7</accession>
<gene>
    <name evidence="4" type="ORF">TEK04_20035</name>
</gene>
<feature type="signal peptide" evidence="2">
    <location>
        <begin position="1"/>
        <end position="29"/>
    </location>
</feature>
<feature type="chain" id="PRO_5047377690" evidence="2">
    <location>
        <begin position="30"/>
        <end position="516"/>
    </location>
</feature>
<evidence type="ECO:0000256" key="2">
    <source>
        <dbReference type="SAM" id="SignalP"/>
    </source>
</evidence>
<organism evidence="4 5">
    <name type="scientific">Klenkia sesuvii</name>
    <dbReference type="NCBI Taxonomy" id="3103137"/>
    <lineage>
        <taxon>Bacteria</taxon>
        <taxon>Bacillati</taxon>
        <taxon>Actinomycetota</taxon>
        <taxon>Actinomycetes</taxon>
        <taxon>Geodermatophilales</taxon>
        <taxon>Geodermatophilaceae</taxon>
        <taxon>Klenkia</taxon>
    </lineage>
</organism>
<evidence type="ECO:0000313" key="4">
    <source>
        <dbReference type="EMBL" id="MEI4274019.1"/>
    </source>
</evidence>
<name>A0ABU8DYV7_9ACTN</name>
<dbReference type="PROSITE" id="PS51257">
    <property type="entry name" value="PROKAR_LIPOPROTEIN"/>
    <property type="match status" value="1"/>
</dbReference>
<dbReference type="PANTHER" id="PTHR30290">
    <property type="entry name" value="PERIPLASMIC BINDING COMPONENT OF ABC TRANSPORTER"/>
    <property type="match status" value="1"/>
</dbReference>
<keyword evidence="1 2" id="KW-0732">Signal</keyword>
<dbReference type="Gene3D" id="3.40.190.10">
    <property type="entry name" value="Periplasmic binding protein-like II"/>
    <property type="match status" value="1"/>
</dbReference>
<keyword evidence="5" id="KW-1185">Reference proteome</keyword>
<protein>
    <submittedName>
        <fullName evidence="4">ABC transporter substrate-binding protein</fullName>
    </submittedName>
</protein>
<dbReference type="InterPro" id="IPR039424">
    <property type="entry name" value="SBP_5"/>
</dbReference>
<dbReference type="RefSeq" id="WP_336406135.1">
    <property type="nucleotide sequence ID" value="NZ_JBAPLU010000032.1"/>
</dbReference>
<dbReference type="EMBL" id="JBAPLU010000032">
    <property type="protein sequence ID" value="MEI4274019.1"/>
    <property type="molecule type" value="Genomic_DNA"/>
</dbReference>
<reference evidence="4 5" key="1">
    <citation type="submission" date="2024-03" db="EMBL/GenBank/DDBJ databases">
        <title>Draft genome sequence of Klenkia sp. LSe6-5.</title>
        <authorList>
            <person name="Duangmal K."/>
            <person name="Chantavorakit T."/>
        </authorList>
    </citation>
    <scope>NUCLEOTIDE SEQUENCE [LARGE SCALE GENOMIC DNA]</scope>
    <source>
        <strain evidence="4 5">LSe6-5</strain>
    </source>
</reference>
<dbReference type="Proteomes" id="UP001361570">
    <property type="component" value="Unassembled WGS sequence"/>
</dbReference>
<evidence type="ECO:0000259" key="3">
    <source>
        <dbReference type="Pfam" id="PF00496"/>
    </source>
</evidence>
<sequence>MQPTRTQRTRASVASVALASLLAAGCSSAVDQADDAATQGGSGECQQGGTVVAANSSAPEVSRVLAQSATNQLWVRGVFEPLINVSTADLDDPQPVLATGWEISDDGRTAVLQLREGVTFHSGRAFTAEDVVFTMQQALDPATVSDVKAILSGWQVEATGELEVTITAQTSLTETLASTLALTPIVDSATYAGLLDGSQIVGTGPFTVESYTPGADIVLVKNESYSQEGLPYLDRIESTTIPDSTAQVASLRSGRAQLSAGLTVQDAISVTEGNPQYELLDTVNGTYPIVLDAVADQQLRQAIGYAIDKDRINEQVFGGRGTTDGLYWAAASASYPDDLTGTYDYDPDQARALIEEAGAAGTTVPITVINLPAVAAEYEIIANNLTEVGLVPELNLLAPPDYQQRLAAGEGGSYLSLRGLNGSPAFLVQTNADLRLEGAHRQFSTPELTELTTAVIDATSSEESADAVADLTEYMVDQAYLHPLVTVPGTAVQSTDLQDVEVVLGGWTPATSCFTE</sequence>
<dbReference type="InterPro" id="IPR000914">
    <property type="entry name" value="SBP_5_dom"/>
</dbReference>